<organism evidence="3 4">
    <name type="scientific">Flavobacterium limnosediminis JC2902</name>
    <dbReference type="NCBI Taxonomy" id="1341181"/>
    <lineage>
        <taxon>Bacteria</taxon>
        <taxon>Pseudomonadati</taxon>
        <taxon>Bacteroidota</taxon>
        <taxon>Flavobacteriia</taxon>
        <taxon>Flavobacteriales</taxon>
        <taxon>Flavobacteriaceae</taxon>
        <taxon>Flavobacterium</taxon>
    </lineage>
</organism>
<keyword evidence="4" id="KW-1185">Reference proteome</keyword>
<sequence length="213" mass="22621">MGTGMVGDAIGSKLISLGHSVMMGSRTKNNEKALAFVSKNSDNASEGTFAEAARFGEIIFNCTKGEHSLDALKSAGDALNGKILVDIANPLDFSQGMPPTLLPALSNSNSLGEEIQKAFPDTKVVKTLNTMWNGLMVNPNLIGNGDHINYICGNDADAKSKVISILNEVGWKKENILDLGDISAARGTEGYLPLWLRIYGATGSGAFNFKLVK</sequence>
<dbReference type="STRING" id="1341181.FLJC2902T_10670"/>
<dbReference type="InterPro" id="IPR051267">
    <property type="entry name" value="STEAP_metalloreductase"/>
</dbReference>
<dbReference type="Gene3D" id="3.40.50.720">
    <property type="entry name" value="NAD(P)-binding Rossmann-like Domain"/>
    <property type="match status" value="1"/>
</dbReference>
<evidence type="ECO:0000313" key="4">
    <source>
        <dbReference type="Proteomes" id="UP000018004"/>
    </source>
</evidence>
<dbReference type="GO" id="GO:0016491">
    <property type="term" value="F:oxidoreductase activity"/>
    <property type="evidence" value="ECO:0007669"/>
    <property type="project" value="UniProtKB-KW"/>
</dbReference>
<dbReference type="Proteomes" id="UP000018004">
    <property type="component" value="Unassembled WGS sequence"/>
</dbReference>
<name>V6SS68_9FLAO</name>
<keyword evidence="1" id="KW-0560">Oxidoreductase</keyword>
<dbReference type="PANTHER" id="PTHR14239">
    <property type="entry name" value="DUDULIN-RELATED"/>
    <property type="match status" value="1"/>
</dbReference>
<protein>
    <submittedName>
        <fullName evidence="3">Coenzyme F420-dependent NADP reductase</fullName>
    </submittedName>
</protein>
<proteinExistence type="predicted"/>
<dbReference type="InterPro" id="IPR036291">
    <property type="entry name" value="NAD(P)-bd_dom_sf"/>
</dbReference>
<evidence type="ECO:0000313" key="3">
    <source>
        <dbReference type="EMBL" id="ESU29032.1"/>
    </source>
</evidence>
<dbReference type="AlphaFoldDB" id="V6SS68"/>
<dbReference type="PANTHER" id="PTHR14239:SF10">
    <property type="entry name" value="REDUCTASE"/>
    <property type="match status" value="1"/>
</dbReference>
<comment type="caution">
    <text evidence="3">The sequence shown here is derived from an EMBL/GenBank/DDBJ whole genome shotgun (WGS) entry which is preliminary data.</text>
</comment>
<dbReference type="EMBL" id="AVGG01000003">
    <property type="protein sequence ID" value="ESU29032.1"/>
    <property type="molecule type" value="Genomic_DNA"/>
</dbReference>
<accession>V6SS68</accession>
<dbReference type="SUPFAM" id="SSF51735">
    <property type="entry name" value="NAD(P)-binding Rossmann-fold domains"/>
    <property type="match status" value="1"/>
</dbReference>
<dbReference type="InterPro" id="IPR028939">
    <property type="entry name" value="P5C_Rdtase_cat_N"/>
</dbReference>
<reference evidence="3 4" key="1">
    <citation type="submission" date="2013-08" db="EMBL/GenBank/DDBJ databases">
        <title>Flavobacterium limnosediminis JC2902 genome sequencing.</title>
        <authorList>
            <person name="Lee K."/>
            <person name="Yi H."/>
            <person name="Park S."/>
            <person name="Chun J."/>
        </authorList>
    </citation>
    <scope>NUCLEOTIDE SEQUENCE [LARGE SCALE GENOMIC DNA]</scope>
    <source>
        <strain evidence="3 4">JC2902</strain>
    </source>
</reference>
<dbReference type="Pfam" id="PF03807">
    <property type="entry name" value="F420_oxidored"/>
    <property type="match status" value="1"/>
</dbReference>
<feature type="domain" description="Pyrroline-5-carboxylate reductase catalytic N-terminal" evidence="2">
    <location>
        <begin position="2"/>
        <end position="90"/>
    </location>
</feature>
<evidence type="ECO:0000256" key="1">
    <source>
        <dbReference type="ARBA" id="ARBA00023002"/>
    </source>
</evidence>
<evidence type="ECO:0000259" key="2">
    <source>
        <dbReference type="Pfam" id="PF03807"/>
    </source>
</evidence>
<dbReference type="PATRIC" id="fig|1341181.4.peg.1058"/>
<dbReference type="eggNOG" id="COG2085">
    <property type="taxonomic scope" value="Bacteria"/>
</dbReference>
<gene>
    <name evidence="3" type="ORF">FLJC2902T_10670</name>
</gene>